<gene>
    <name evidence="2" type="ORF">UX06_C0041G0008</name>
</gene>
<dbReference type="NCBIfam" id="TIGR03604">
    <property type="entry name" value="TOMM_cyclo_SagD"/>
    <property type="match status" value="1"/>
</dbReference>
<name>A0A0G1M5N3_9BACT</name>
<reference evidence="2 3" key="1">
    <citation type="journal article" date="2015" name="Nature">
        <title>rRNA introns, odd ribosomes, and small enigmatic genomes across a large radiation of phyla.</title>
        <authorList>
            <person name="Brown C.T."/>
            <person name="Hug L.A."/>
            <person name="Thomas B.C."/>
            <person name="Sharon I."/>
            <person name="Castelle C.J."/>
            <person name="Singh A."/>
            <person name="Wilkins M.J."/>
            <person name="Williams K.H."/>
            <person name="Banfield J.F."/>
        </authorList>
    </citation>
    <scope>NUCLEOTIDE SEQUENCE [LARGE SCALE GENOMIC DNA]</scope>
</reference>
<dbReference type="InterPro" id="IPR003776">
    <property type="entry name" value="YcaO-like_dom"/>
</dbReference>
<dbReference type="Gene3D" id="3.30.160.660">
    <property type="match status" value="1"/>
</dbReference>
<proteinExistence type="predicted"/>
<dbReference type="PANTHER" id="PTHR37809:SF1">
    <property type="entry name" value="RIBOSOMAL PROTEIN S12 METHYLTHIOTRANSFERASE ACCESSORY FACTOR YCAO"/>
    <property type="match status" value="1"/>
</dbReference>
<dbReference type="Pfam" id="PF02624">
    <property type="entry name" value="YcaO"/>
    <property type="match status" value="1"/>
</dbReference>
<comment type="caution">
    <text evidence="2">The sequence shown here is derived from an EMBL/GenBank/DDBJ whole genome shotgun (WGS) entry which is preliminary data.</text>
</comment>
<dbReference type="PROSITE" id="PS51664">
    <property type="entry name" value="YCAO"/>
    <property type="match status" value="1"/>
</dbReference>
<dbReference type="PANTHER" id="PTHR37809">
    <property type="entry name" value="RIBOSOMAL PROTEIN S12 METHYLTHIOTRANSFERASE ACCESSORY FACTOR YCAO"/>
    <property type="match status" value="1"/>
</dbReference>
<sequence>MDSLEIEQDKSQMSIHQNDVFRPVGDVFELSAKKADSRFKHPFGEDSQLFDRVIARSYEWLNSLSGSNAFAVADRPSSTNKLLLDVFRFLREEGILKDYILRKFRYNDIPSFFRIDMMPAYKDRATDGTIPQKLFAHGFGKNLETVFSQALGEFLERYFLTLYRRDTLLRASPAILKRKKFNCIDLNLVAGFSEKQKNKISRYKWDEESIFSWEWIERVATKEKILVPAQLVYWTYALEEREPRLRETNTNGAGGYFSREGAILSGLYELIQRDAFVIFWLNSISPPKIDPASVPSEEFQELYQASIRYGFQIHCLNITSDIGVPIFAVIIEDETKNWPRLSMGMGCNVDPLKALNRALIEAWSVYDWLRPRTPYSLKDQYIPFSDSSIGQNERCQLFANPLFYEKVSFLLSGPQNSFSHSMSVVPSLNSEKEEMHYLVKHIEGFGEGYQVYAFEAKSSILSTLGYHSVRVIVPQLVPLYLHENHAPLGAKRLKEASLKLGYHPAEEFNPIPHPFP</sequence>
<dbReference type="EMBL" id="LCKT01000041">
    <property type="protein sequence ID" value="KKU03566.1"/>
    <property type="molecule type" value="Genomic_DNA"/>
</dbReference>
<evidence type="ECO:0000313" key="3">
    <source>
        <dbReference type="Proteomes" id="UP000034696"/>
    </source>
</evidence>
<evidence type="ECO:0000259" key="1">
    <source>
        <dbReference type="PROSITE" id="PS51664"/>
    </source>
</evidence>
<dbReference type="AlphaFoldDB" id="A0A0G1M5N3"/>
<evidence type="ECO:0000313" key="2">
    <source>
        <dbReference type="EMBL" id="KKU03566.1"/>
    </source>
</evidence>
<organism evidence="2 3">
    <name type="scientific">Candidatus Giovannonibacteria bacterium GW2011_GWA2_45_21</name>
    <dbReference type="NCBI Taxonomy" id="1618649"/>
    <lineage>
        <taxon>Bacteria</taxon>
        <taxon>Candidatus Giovannoniibacteriota</taxon>
    </lineage>
</organism>
<dbReference type="Gene3D" id="3.30.40.250">
    <property type="match status" value="1"/>
</dbReference>
<dbReference type="Proteomes" id="UP000034696">
    <property type="component" value="Unassembled WGS sequence"/>
</dbReference>
<dbReference type="InterPro" id="IPR027624">
    <property type="entry name" value="TOMM_cyclo_SagD"/>
</dbReference>
<accession>A0A0G1M5N3</accession>
<protein>
    <recommendedName>
        <fullName evidence="1">YcaO domain-containing protein</fullName>
    </recommendedName>
</protein>
<feature type="domain" description="YcaO" evidence="1">
    <location>
        <begin position="138"/>
        <end position="516"/>
    </location>
</feature>
<dbReference type="Gene3D" id="3.30.1330.230">
    <property type="match status" value="1"/>
</dbReference>